<dbReference type="RefSeq" id="WP_083563166.1">
    <property type="nucleotide sequence ID" value="NZ_AQQV01000004.1"/>
</dbReference>
<dbReference type="OrthoDB" id="9816034at2"/>
<dbReference type="PANTHER" id="PTHR44757:SF2">
    <property type="entry name" value="BIOFILM ARCHITECTURE MAINTENANCE PROTEIN MBAA"/>
    <property type="match status" value="1"/>
</dbReference>
<dbReference type="SMART" id="SM00267">
    <property type="entry name" value="GGDEF"/>
    <property type="match status" value="1"/>
</dbReference>
<evidence type="ECO:0000313" key="6">
    <source>
        <dbReference type="Proteomes" id="UP000192342"/>
    </source>
</evidence>
<dbReference type="GO" id="GO:0000160">
    <property type="term" value="P:phosphorelay signal transduction system"/>
    <property type="evidence" value="ECO:0007669"/>
    <property type="project" value="InterPro"/>
</dbReference>
<protein>
    <submittedName>
        <fullName evidence="5">Diguanylate cyclase</fullName>
    </submittedName>
</protein>
<dbReference type="SMART" id="SM00448">
    <property type="entry name" value="REC"/>
    <property type="match status" value="1"/>
</dbReference>
<dbReference type="InterPro" id="IPR000160">
    <property type="entry name" value="GGDEF_dom"/>
</dbReference>
<feature type="modified residue" description="4-aspartylphosphate" evidence="1">
    <location>
        <position position="58"/>
    </location>
</feature>
<dbReference type="AlphaFoldDB" id="A0A1Y1SAU5"/>
<dbReference type="InterPro" id="IPR035919">
    <property type="entry name" value="EAL_sf"/>
</dbReference>
<dbReference type="InterPro" id="IPR029787">
    <property type="entry name" value="Nucleotide_cyclase"/>
</dbReference>
<dbReference type="NCBIfam" id="TIGR00254">
    <property type="entry name" value="GGDEF"/>
    <property type="match status" value="1"/>
</dbReference>
<name>A0A1Y1SAU5_9GAMM</name>
<dbReference type="InterPro" id="IPR001633">
    <property type="entry name" value="EAL_dom"/>
</dbReference>
<dbReference type="SUPFAM" id="SSF52172">
    <property type="entry name" value="CheY-like"/>
    <property type="match status" value="1"/>
</dbReference>
<dbReference type="CDD" id="cd19920">
    <property type="entry name" value="REC_PA4781-like"/>
    <property type="match status" value="1"/>
</dbReference>
<dbReference type="PROSITE" id="PS50887">
    <property type="entry name" value="GGDEF"/>
    <property type="match status" value="1"/>
</dbReference>
<feature type="domain" description="GGDEF" evidence="4">
    <location>
        <begin position="200"/>
        <end position="338"/>
    </location>
</feature>
<keyword evidence="6" id="KW-1185">Reference proteome</keyword>
<accession>A0A1Y1SAU5</accession>
<dbReference type="SMART" id="SM00052">
    <property type="entry name" value="EAL"/>
    <property type="match status" value="1"/>
</dbReference>
<sequence length="604" mass="67219">MTSDQKKHTVLVVDDTPQNIELLVEVLKGDYRVQVARNGERALSLAAGDDPPHLILLDVMMPGMDGQEVCKRLKDNPKTRAIPVIFITARSEVEDEINGFRLGAVDYITKPISPPTVLARVKTHLLLAQTKSMLEHAVRQRTLQLKRTNEALQQEIGKREDAIKRAEHLTLFDQLTALPNRRQLQERMRHELDVAQRQGLQLCVARINFDRMQMLNNTFGPSVGDAALALGCRRLKGVLQPNDFLARDEGDSFIAILNHGWTAADHARDDGQRFVADMLAQLERPINLGEHQTSLSASVGMVVFPDDASTAEKLLARAQAATTVAKSRARGSVVPYAPRYGEDIASKYSLEGSLRDALRNEDLDIHLQPQVELSRNRMTGAEALVRWPDGEGGFVSNAKFIPIAEDGGLIVQLDHYVLRTLCAHAVSWGADLPPGFRLSFNMSAIGFQDPYCAEKIMEIIGDSGLAPHRFELEVTEQAVMTDFSASIEKLIRLRDYGIAVSLDDFGTGYSSLAYLQQMPLDRLKVDRTFIREVETNAKSASIARAIIKLARTLGLDCLMEGVETQGQLEFCRLNGCQHVQGYHLYRPVAPDELIKVVHNHASRR</sequence>
<dbReference type="SUPFAM" id="SSF141868">
    <property type="entry name" value="EAL domain-like"/>
    <property type="match status" value="1"/>
</dbReference>
<dbReference type="Pfam" id="PF00563">
    <property type="entry name" value="EAL"/>
    <property type="match status" value="1"/>
</dbReference>
<organism evidence="5 6">
    <name type="scientific">Oceanococcus atlanticus</name>
    <dbReference type="NCBI Taxonomy" id="1317117"/>
    <lineage>
        <taxon>Bacteria</taxon>
        <taxon>Pseudomonadati</taxon>
        <taxon>Pseudomonadota</taxon>
        <taxon>Gammaproteobacteria</taxon>
        <taxon>Chromatiales</taxon>
        <taxon>Oceanococcaceae</taxon>
        <taxon>Oceanococcus</taxon>
    </lineage>
</organism>
<evidence type="ECO:0000256" key="1">
    <source>
        <dbReference type="PROSITE-ProRule" id="PRU00169"/>
    </source>
</evidence>
<dbReference type="EMBL" id="AQQV01000004">
    <property type="protein sequence ID" value="ORE85516.1"/>
    <property type="molecule type" value="Genomic_DNA"/>
</dbReference>
<feature type="domain" description="Response regulatory" evidence="2">
    <location>
        <begin position="9"/>
        <end position="125"/>
    </location>
</feature>
<dbReference type="Gene3D" id="3.20.20.450">
    <property type="entry name" value="EAL domain"/>
    <property type="match status" value="1"/>
</dbReference>
<dbReference type="InterPro" id="IPR001789">
    <property type="entry name" value="Sig_transdc_resp-reg_receiver"/>
</dbReference>
<dbReference type="PANTHER" id="PTHR44757">
    <property type="entry name" value="DIGUANYLATE CYCLASE DGCP"/>
    <property type="match status" value="1"/>
</dbReference>
<reference evidence="5 6" key="1">
    <citation type="submission" date="2013-04" db="EMBL/GenBank/DDBJ databases">
        <title>Oceanococcus atlanticus 22II-S10r2 Genome Sequencing.</title>
        <authorList>
            <person name="Lai Q."/>
            <person name="Li G."/>
            <person name="Shao Z."/>
        </authorList>
    </citation>
    <scope>NUCLEOTIDE SEQUENCE [LARGE SCALE GENOMIC DNA]</scope>
    <source>
        <strain evidence="5 6">22II-S10r2</strain>
    </source>
</reference>
<dbReference type="CDD" id="cd01948">
    <property type="entry name" value="EAL"/>
    <property type="match status" value="1"/>
</dbReference>
<evidence type="ECO:0000259" key="4">
    <source>
        <dbReference type="PROSITE" id="PS50887"/>
    </source>
</evidence>
<evidence type="ECO:0000259" key="3">
    <source>
        <dbReference type="PROSITE" id="PS50883"/>
    </source>
</evidence>
<keyword evidence="1" id="KW-0597">Phosphoprotein</keyword>
<dbReference type="PROSITE" id="PS50883">
    <property type="entry name" value="EAL"/>
    <property type="match status" value="1"/>
</dbReference>
<dbReference type="InterPro" id="IPR011006">
    <property type="entry name" value="CheY-like_superfamily"/>
</dbReference>
<dbReference type="Gene3D" id="3.30.70.270">
    <property type="match status" value="1"/>
</dbReference>
<proteinExistence type="predicted"/>
<dbReference type="InterPro" id="IPR043128">
    <property type="entry name" value="Rev_trsase/Diguanyl_cyclase"/>
</dbReference>
<dbReference type="CDD" id="cd01949">
    <property type="entry name" value="GGDEF"/>
    <property type="match status" value="1"/>
</dbReference>
<dbReference type="Pfam" id="PF00990">
    <property type="entry name" value="GGDEF"/>
    <property type="match status" value="1"/>
</dbReference>
<feature type="domain" description="EAL" evidence="3">
    <location>
        <begin position="347"/>
        <end position="601"/>
    </location>
</feature>
<comment type="caution">
    <text evidence="5">The sequence shown here is derived from an EMBL/GenBank/DDBJ whole genome shotgun (WGS) entry which is preliminary data.</text>
</comment>
<dbReference type="STRING" id="1317117.ATO7_14878"/>
<dbReference type="Proteomes" id="UP000192342">
    <property type="component" value="Unassembled WGS sequence"/>
</dbReference>
<gene>
    <name evidence="5" type="ORF">ATO7_14878</name>
</gene>
<dbReference type="SUPFAM" id="SSF55073">
    <property type="entry name" value="Nucleotide cyclase"/>
    <property type="match status" value="1"/>
</dbReference>
<evidence type="ECO:0000259" key="2">
    <source>
        <dbReference type="PROSITE" id="PS50110"/>
    </source>
</evidence>
<dbReference type="Pfam" id="PF00072">
    <property type="entry name" value="Response_reg"/>
    <property type="match status" value="1"/>
</dbReference>
<dbReference type="PROSITE" id="PS50110">
    <property type="entry name" value="RESPONSE_REGULATORY"/>
    <property type="match status" value="1"/>
</dbReference>
<dbReference type="Gene3D" id="3.40.50.2300">
    <property type="match status" value="1"/>
</dbReference>
<evidence type="ECO:0000313" key="5">
    <source>
        <dbReference type="EMBL" id="ORE85516.1"/>
    </source>
</evidence>
<dbReference type="InterPro" id="IPR052155">
    <property type="entry name" value="Biofilm_reg_signaling"/>
</dbReference>